<accession>A0A150PPQ9</accession>
<dbReference type="GO" id="GO:0004134">
    <property type="term" value="F:4-alpha-glucanotransferase activity"/>
    <property type="evidence" value="ECO:0007669"/>
    <property type="project" value="InterPro"/>
</dbReference>
<protein>
    <submittedName>
        <fullName evidence="3">Glycogen debranching protein</fullName>
    </submittedName>
</protein>
<feature type="domain" description="Glycogen debranching enzyme C-terminal" evidence="1">
    <location>
        <begin position="326"/>
        <end position="680"/>
    </location>
</feature>
<dbReference type="InterPro" id="IPR008928">
    <property type="entry name" value="6-hairpin_glycosidase_sf"/>
</dbReference>
<evidence type="ECO:0000313" key="3">
    <source>
        <dbReference type="EMBL" id="KYF57536.1"/>
    </source>
</evidence>
<sequence length="690" mass="77086">MYADEICRMMVWSRGTAPATHDDAEHGSDPLTREWLVTNGLGGYASGTISGAVTRRFHGLLIAALPAPLGRTMMLSDLSIRVLTPGGEVYQVGSHEPWLDERSAEIIELAEFRLEAGLPVWRYQGAGMVIERRLLLPHGQNTVHVTYTLLEGAGPVQIELQPWVNFRPHEGALDRPVEGPYALTVVEDRYELAAPSDLPPLRLKVQGARAEFRIESARLRNVRYRIEQSRGYDAVGELYSPGRFNLELPVSGSVTLVASTEAWETINALSTEEVKRAERKRRTRLLLAAAPEVRSGPPAELIFGADQFLITPAGRVEDAARARAAGDEVRTVIAGYHWFTDWGRDTMISLEGLTLVTGRHTEAGYILRTFAHYVKDGLIPNMFPEGKNDGLYHTADATLWFFHALDRYLAYTGDRETLRLILPTLIDIVEHHIRGTRFGIGVDPRDGLVRQGEEGYQLTWMDAKVGDYVVTPRRGKAVEINALWYNALRLIERWVRESEGEGASRRYGEAADQVKASFNQRFWIEEKGYLHDLIDGEQGMDDAFRPNQIFSISLPNPVLDPARWKGIVDQVKERLWTPVGLRSLAPGHPDYKPKYFGDLRARDMAYHQGTVWGWLMGPFIDAWLKVYPADLAGARSLLAGLLPHLDEACAGSISEIFDAEPPFTPRGCVAQAWSVAEVLRAYARTARSAG</sequence>
<comment type="caution">
    <text evidence="3">The sequence shown here is derived from an EMBL/GenBank/DDBJ whole genome shotgun (WGS) entry which is preliminary data.</text>
</comment>
<dbReference type="GO" id="GO:0004135">
    <property type="term" value="F:amylo-alpha-1,6-glucosidase activity"/>
    <property type="evidence" value="ECO:0007669"/>
    <property type="project" value="InterPro"/>
</dbReference>
<dbReference type="Pfam" id="PF12439">
    <property type="entry name" value="GDE_N"/>
    <property type="match status" value="1"/>
</dbReference>
<dbReference type="NCBIfam" id="TIGR01561">
    <property type="entry name" value="gde_arch"/>
    <property type="match status" value="1"/>
</dbReference>
<dbReference type="SUPFAM" id="SSF48208">
    <property type="entry name" value="Six-hairpin glycosidases"/>
    <property type="match status" value="1"/>
</dbReference>
<dbReference type="PANTHER" id="PTHR10569">
    <property type="entry name" value="GLYCOGEN DEBRANCHING ENZYME"/>
    <property type="match status" value="1"/>
</dbReference>
<name>A0A150PPQ9_SORCE</name>
<dbReference type="Pfam" id="PF06202">
    <property type="entry name" value="GDE_C"/>
    <property type="match status" value="1"/>
</dbReference>
<gene>
    <name evidence="3" type="ORF">BE08_24975</name>
</gene>
<dbReference type="InterPro" id="IPR006451">
    <property type="entry name" value="Glycogen_debranch_arc"/>
</dbReference>
<dbReference type="FunFam" id="1.50.10.10:FF:000073">
    <property type="entry name" value="Glycogen debranching enzyme, hypothetical (TreX-like)"/>
    <property type="match status" value="1"/>
</dbReference>
<dbReference type="AlphaFoldDB" id="A0A150PPQ9"/>
<feature type="domain" description="Glycogen debranching enzyme bacterial and archaeal type N-terminal" evidence="2">
    <location>
        <begin position="33"/>
        <end position="255"/>
    </location>
</feature>
<proteinExistence type="predicted"/>
<dbReference type="GO" id="GO:0005980">
    <property type="term" value="P:glycogen catabolic process"/>
    <property type="evidence" value="ECO:0007669"/>
    <property type="project" value="InterPro"/>
</dbReference>
<organism evidence="3 4">
    <name type="scientific">Sorangium cellulosum</name>
    <name type="common">Polyangium cellulosum</name>
    <dbReference type="NCBI Taxonomy" id="56"/>
    <lineage>
        <taxon>Bacteria</taxon>
        <taxon>Pseudomonadati</taxon>
        <taxon>Myxococcota</taxon>
        <taxon>Polyangia</taxon>
        <taxon>Polyangiales</taxon>
        <taxon>Polyangiaceae</taxon>
        <taxon>Sorangium</taxon>
    </lineage>
</organism>
<evidence type="ECO:0000259" key="2">
    <source>
        <dbReference type="Pfam" id="PF12439"/>
    </source>
</evidence>
<dbReference type="PANTHER" id="PTHR10569:SF2">
    <property type="entry name" value="GLYCOGEN DEBRANCHING ENZYME"/>
    <property type="match status" value="1"/>
</dbReference>
<evidence type="ECO:0000259" key="1">
    <source>
        <dbReference type="Pfam" id="PF06202"/>
    </source>
</evidence>
<dbReference type="Proteomes" id="UP000075420">
    <property type="component" value="Unassembled WGS sequence"/>
</dbReference>
<dbReference type="InterPro" id="IPR024742">
    <property type="entry name" value="Glycogen_debranch_N"/>
</dbReference>
<dbReference type="Gene3D" id="1.50.10.10">
    <property type="match status" value="1"/>
</dbReference>
<dbReference type="EMBL" id="JELY01000934">
    <property type="protein sequence ID" value="KYF57536.1"/>
    <property type="molecule type" value="Genomic_DNA"/>
</dbReference>
<reference evidence="3 4" key="1">
    <citation type="submission" date="2014-02" db="EMBL/GenBank/DDBJ databases">
        <title>The small core and large imbalanced accessory genome model reveals a collaborative survival strategy of Sorangium cellulosum strains in nature.</title>
        <authorList>
            <person name="Han K."/>
            <person name="Peng R."/>
            <person name="Blom J."/>
            <person name="Li Y.-Z."/>
        </authorList>
    </citation>
    <scope>NUCLEOTIDE SEQUENCE [LARGE SCALE GENOMIC DNA]</scope>
    <source>
        <strain evidence="3 4">So0157-25</strain>
    </source>
</reference>
<dbReference type="InterPro" id="IPR010401">
    <property type="entry name" value="AGL/Gdb1"/>
</dbReference>
<dbReference type="InterPro" id="IPR032790">
    <property type="entry name" value="GDE_C"/>
</dbReference>
<evidence type="ECO:0000313" key="4">
    <source>
        <dbReference type="Proteomes" id="UP000075420"/>
    </source>
</evidence>
<dbReference type="InterPro" id="IPR012341">
    <property type="entry name" value="6hp_glycosidase-like_sf"/>
</dbReference>